<dbReference type="InterPro" id="IPR008930">
    <property type="entry name" value="Terpenoid_cyclase/PrenylTrfase"/>
</dbReference>
<organism evidence="7 8">
    <name type="scientific">Rosa chinensis</name>
    <name type="common">China rose</name>
    <dbReference type="NCBI Taxonomy" id="74649"/>
    <lineage>
        <taxon>Eukaryota</taxon>
        <taxon>Viridiplantae</taxon>
        <taxon>Streptophyta</taxon>
        <taxon>Embryophyta</taxon>
        <taxon>Tracheophyta</taxon>
        <taxon>Spermatophyta</taxon>
        <taxon>Magnoliopsida</taxon>
        <taxon>eudicotyledons</taxon>
        <taxon>Gunneridae</taxon>
        <taxon>Pentapetalae</taxon>
        <taxon>rosids</taxon>
        <taxon>fabids</taxon>
        <taxon>Rosales</taxon>
        <taxon>Rosaceae</taxon>
        <taxon>Rosoideae</taxon>
        <taxon>Rosoideae incertae sedis</taxon>
        <taxon>Rosa</taxon>
    </lineage>
</organism>
<reference evidence="7 8" key="1">
    <citation type="journal article" date="2018" name="Nat. Genet.">
        <title>The Rosa genome provides new insights in the design of modern roses.</title>
        <authorList>
            <person name="Bendahmane M."/>
        </authorList>
    </citation>
    <scope>NUCLEOTIDE SEQUENCE [LARGE SCALE GENOMIC DNA]</scope>
    <source>
        <strain evidence="8">cv. Old Blush</strain>
    </source>
</reference>
<dbReference type="FunFam" id="1.10.600.10:FF:000036">
    <property type="entry name" value="cis-abienol synthase, chloroplastic"/>
    <property type="match status" value="1"/>
</dbReference>
<feature type="domain" description="Terpene synthase N-terminal" evidence="5">
    <location>
        <begin position="219"/>
        <end position="403"/>
    </location>
</feature>
<dbReference type="Gene3D" id="1.10.600.10">
    <property type="entry name" value="Farnesyl Diphosphate Synthase"/>
    <property type="match status" value="1"/>
</dbReference>
<dbReference type="GO" id="GO:0016102">
    <property type="term" value="P:diterpenoid biosynthetic process"/>
    <property type="evidence" value="ECO:0007669"/>
    <property type="project" value="TreeGrafter"/>
</dbReference>
<evidence type="ECO:0000256" key="2">
    <source>
        <dbReference type="ARBA" id="ARBA00022723"/>
    </source>
</evidence>
<evidence type="ECO:0000256" key="1">
    <source>
        <dbReference type="ARBA" id="ARBA00001946"/>
    </source>
</evidence>
<keyword evidence="3" id="KW-0460">Magnesium</keyword>
<proteinExistence type="predicted"/>
<dbReference type="Proteomes" id="UP000238479">
    <property type="component" value="Chromosome 2"/>
</dbReference>
<dbReference type="InterPro" id="IPR008949">
    <property type="entry name" value="Isoprenoid_synthase_dom_sf"/>
</dbReference>
<dbReference type="OMA" id="MRAIYIP"/>
<evidence type="ECO:0000259" key="5">
    <source>
        <dbReference type="Pfam" id="PF01397"/>
    </source>
</evidence>
<comment type="caution">
    <text evidence="7">The sequence shown here is derived from an EMBL/GenBank/DDBJ whole genome shotgun (WGS) entry which is preliminary data.</text>
</comment>
<dbReference type="AlphaFoldDB" id="A0A2P6S2Z2"/>
<dbReference type="Pfam" id="PF01397">
    <property type="entry name" value="Terpene_synth"/>
    <property type="match status" value="1"/>
</dbReference>
<dbReference type="GO" id="GO:0010333">
    <property type="term" value="F:terpene synthase activity"/>
    <property type="evidence" value="ECO:0007669"/>
    <property type="project" value="InterPro"/>
</dbReference>
<evidence type="ECO:0000313" key="8">
    <source>
        <dbReference type="Proteomes" id="UP000238479"/>
    </source>
</evidence>
<dbReference type="InterPro" id="IPR036965">
    <property type="entry name" value="Terpene_synth_N_sf"/>
</dbReference>
<sequence>MELPDYSLVKNLVMKVKKEMFSSSSSSSEHDDVYRLVSPSAYDTAWLAMVPNPEKPDRPLFRGCLQWVLRNQKPGGFWGSSESTSISTLYSLTSTLACIVALTTWSVGHTAIQKGLGFIHANAEEILKEQNGCFPEWFVLLLPAIVDLAKTKGLHVHFSNGSKALIQQIFHERQQLFQINRSGQEYYETLMPYLEALPESYNEILLQQSEDYGILIQFPSATAYAFMKTGNKNLLVNLNSVVQRCGYGVPAIYPMDEDLVKICLINRIETLGLAEYFMEEITILLDQVFSYVNNEGTEMTVKHGLLPLELYRDSLAFRLLRLHGYTVSPWKFCWFLQDEDILVHIEEHHETFLSAMYNVFRASDLTFAGESQLEDARLFSTRILEKETTNSEKLLVDQIKHELSHPWLARLDHLEHRKCIEREDAIHPWTGKAFSYRLSFSSDALLQQLAIENYSLRQSIFRDELTELERWSKDMGLCDMGFARQKTAHCYFAVASTVSPPSLSDVRLALVKSAILVTVADDFFDAEGSLSDLKSFTNAVKRRQQIGLNGHSKTIFKALKDLLDDISMQFFNKYGYDVNIYLQDLWHQTFVKWLKEAEWSSTGHTPSIAEYLQVATSSIAAQTIILPAALLLSPQPGIDILKCPQNEPLTNLLMVSTRFLNDIGTYKREQEEGKPNLVLLHMKENPDLGVEESIEVIQKILDEKKKQFLEQVLVNGVNDMPEACKLLHFQCLKAFQMFYNSTNAFDSQTELLADINKAIYFPLKVDHRSLASSHSQVGTKSLQIQQRVIGTSSTFLKSITENRTCTTGAIKFLQGKKFSAKPYAGILSLKMRKSITPTTFPKPKACTYSWHK</sequence>
<dbReference type="PANTHER" id="PTHR31739:SF25">
    <property type="entry name" value="(E,E)-GERANYLLINALOOL SYNTHASE"/>
    <property type="match status" value="1"/>
</dbReference>
<dbReference type="InterPro" id="IPR050148">
    <property type="entry name" value="Terpene_synthase-like"/>
</dbReference>
<name>A0A2P6S2Z2_ROSCH</name>
<keyword evidence="2" id="KW-0479">Metal-binding</keyword>
<accession>A0A2P6S2Z2</accession>
<keyword evidence="8" id="KW-1185">Reference proteome</keyword>
<dbReference type="GO" id="GO:0000287">
    <property type="term" value="F:magnesium ion binding"/>
    <property type="evidence" value="ECO:0007669"/>
    <property type="project" value="InterPro"/>
</dbReference>
<dbReference type="Gene3D" id="1.50.10.160">
    <property type="match status" value="1"/>
</dbReference>
<dbReference type="FunFam" id="1.50.10.130:FF:000002">
    <property type="entry name" value="Ent-copalyl diphosphate synthase, chloroplastic"/>
    <property type="match status" value="1"/>
</dbReference>
<dbReference type="SUPFAM" id="SSF48576">
    <property type="entry name" value="Terpenoid synthases"/>
    <property type="match status" value="1"/>
</dbReference>
<evidence type="ECO:0000259" key="6">
    <source>
        <dbReference type="Pfam" id="PF03936"/>
    </source>
</evidence>
<comment type="cofactor">
    <cofactor evidence="1">
        <name>Mg(2+)</name>
        <dbReference type="ChEBI" id="CHEBI:18420"/>
    </cofactor>
</comment>
<dbReference type="Pfam" id="PF03936">
    <property type="entry name" value="Terpene_synth_C"/>
    <property type="match status" value="1"/>
</dbReference>
<feature type="domain" description="Terpene synthase metal-binding" evidence="6">
    <location>
        <begin position="473"/>
        <end position="706"/>
    </location>
</feature>
<keyword evidence="4 7" id="KW-0456">Lyase</keyword>
<gene>
    <name evidence="7" type="ORF">RchiOBHm_Chr2g0162311</name>
</gene>
<dbReference type="InterPro" id="IPR001906">
    <property type="entry name" value="Terpene_synth_N"/>
</dbReference>
<evidence type="ECO:0000256" key="4">
    <source>
        <dbReference type="ARBA" id="ARBA00023239"/>
    </source>
</evidence>
<dbReference type="InterPro" id="IPR005630">
    <property type="entry name" value="Terpene_synthase_metal-bd"/>
</dbReference>
<dbReference type="SUPFAM" id="SSF48239">
    <property type="entry name" value="Terpenoid cyclases/Protein prenyltransferases"/>
    <property type="match status" value="2"/>
</dbReference>
<protein>
    <submittedName>
        <fullName evidence="7">Putative alpha-farnesene synthase</fullName>
        <ecNumber evidence="7">4.2.3.46</ecNumber>
    </submittedName>
</protein>
<evidence type="ECO:0000313" key="7">
    <source>
        <dbReference type="EMBL" id="PRQ53060.1"/>
    </source>
</evidence>
<dbReference type="STRING" id="74649.A0A2P6S2Z2"/>
<dbReference type="Gene3D" id="1.50.10.130">
    <property type="entry name" value="Terpene synthase, N-terminal domain"/>
    <property type="match status" value="1"/>
</dbReference>
<dbReference type="EC" id="4.2.3.46" evidence="7"/>
<dbReference type="EMBL" id="PDCK01000040">
    <property type="protein sequence ID" value="PRQ53060.1"/>
    <property type="molecule type" value="Genomic_DNA"/>
</dbReference>
<dbReference type="Gramene" id="PRQ53060">
    <property type="protein sequence ID" value="PRQ53060"/>
    <property type="gene ID" value="RchiOBHm_Chr2g0162311"/>
</dbReference>
<dbReference type="PANTHER" id="PTHR31739">
    <property type="entry name" value="ENT-COPALYL DIPHOSPHATE SYNTHASE, CHLOROPLASTIC"/>
    <property type="match status" value="1"/>
</dbReference>
<dbReference type="SFLD" id="SFLDG01014">
    <property type="entry name" value="Terpene_Cyclase_Like_1_N-term"/>
    <property type="match status" value="1"/>
</dbReference>
<evidence type="ECO:0000256" key="3">
    <source>
        <dbReference type="ARBA" id="ARBA00022842"/>
    </source>
</evidence>
<dbReference type="SMR" id="A0A2P6S2Z2"/>